<evidence type="ECO:0000313" key="2">
    <source>
        <dbReference type="Proteomes" id="UP001433508"/>
    </source>
</evidence>
<evidence type="ECO:0000313" key="1">
    <source>
        <dbReference type="EMBL" id="KAK9235751.1"/>
    </source>
</evidence>
<dbReference type="Proteomes" id="UP001433508">
    <property type="component" value="Unassembled WGS sequence"/>
</dbReference>
<protein>
    <submittedName>
        <fullName evidence="1">Zn(II)2Cys6 transcription factor</fullName>
    </submittedName>
</protein>
<reference evidence="2" key="1">
    <citation type="journal article" date="2024" name="Front. Bioeng. Biotechnol.">
        <title>Genome-scale model development and genomic sequencing of the oleaginous clade Lipomyces.</title>
        <authorList>
            <person name="Czajka J.J."/>
            <person name="Han Y."/>
            <person name="Kim J."/>
            <person name="Mondo S.J."/>
            <person name="Hofstad B.A."/>
            <person name="Robles A."/>
            <person name="Haridas S."/>
            <person name="Riley R."/>
            <person name="LaButti K."/>
            <person name="Pangilinan J."/>
            <person name="Andreopoulos W."/>
            <person name="Lipzen A."/>
            <person name="Yan J."/>
            <person name="Wang M."/>
            <person name="Ng V."/>
            <person name="Grigoriev I.V."/>
            <person name="Spatafora J.W."/>
            <person name="Magnuson J.K."/>
            <person name="Baker S.E."/>
            <person name="Pomraning K.R."/>
        </authorList>
    </citation>
    <scope>NUCLEOTIDE SEQUENCE [LARGE SCALE GENOMIC DNA]</scope>
    <source>
        <strain evidence="2">CBS 7786</strain>
    </source>
</reference>
<gene>
    <name evidence="1" type="ORF">V1525DRAFT_409039</name>
</gene>
<comment type="caution">
    <text evidence="1">The sequence shown here is derived from an EMBL/GenBank/DDBJ whole genome shotgun (WGS) entry which is preliminary data.</text>
</comment>
<accession>A0ACC3SVS2</accession>
<proteinExistence type="predicted"/>
<organism evidence="1 2">
    <name type="scientific">Lipomyces kononenkoae</name>
    <name type="common">Yeast</name>
    <dbReference type="NCBI Taxonomy" id="34357"/>
    <lineage>
        <taxon>Eukaryota</taxon>
        <taxon>Fungi</taxon>
        <taxon>Dikarya</taxon>
        <taxon>Ascomycota</taxon>
        <taxon>Saccharomycotina</taxon>
        <taxon>Lipomycetes</taxon>
        <taxon>Lipomycetales</taxon>
        <taxon>Lipomycetaceae</taxon>
        <taxon>Lipomyces</taxon>
    </lineage>
</organism>
<dbReference type="EMBL" id="MU971405">
    <property type="protein sequence ID" value="KAK9235751.1"/>
    <property type="molecule type" value="Genomic_DNA"/>
</dbReference>
<sequence length="579" mass="65119">MDRGSSFAVPYGCACTTCSHAKVKCTIRPGSMRCERCLRLNKECHPSATIRQRRPRKKLVSKTARVEEKLDNILGLLQTGAILPDINHHPATVVPESTNPISSDLNSYMPTATQLTPETNSLDSPSDHSSASSVREFALTLAQAEEYLTAFKNQKSKYFPFIYIPATTTAEQLRLQRPFLYTCIMAISSQITVQQQALNLKVKELIALHMLHEPMQSGLDMLLGILAYIGWSKCVGSKVPKLSVSTQLATSLVFELGLNNPPRNDTALTCYDVLQCEPASSTPTVRTMEERRAVLGCFLITSIISSFLHKIDALRWTQHMDQCLQVLDENQECNNDQILVQQVRLQLIVEQTKPRNWHYTPGFTKAPLEFYVHALQSRLEEIKKRPDSNSNQYGNDIIMAHFYSTSLAIHQIALTDMPITANSTDWQQLDSLCACLNSAKSWFDVFLSIPPKACVDFPFSIVSQLMHCLVTLYRLSILEDPAWDTAKARNRVDALSILDQIINNITQTIAQIGLRSDGEVLSRAHKMLISMKAKWEARLGSNHMEPTVLNTGEPLINSFPLDFADDDDWMRILLSTWND</sequence>
<keyword evidence="2" id="KW-1185">Reference proteome</keyword>
<name>A0ACC3SVS2_LIPKO</name>